<dbReference type="HOGENOM" id="CLU_1489527_0_0_1"/>
<evidence type="ECO:0000313" key="1">
    <source>
        <dbReference type="EMBL" id="EDK41434.2"/>
    </source>
</evidence>
<dbReference type="Proteomes" id="UP000001997">
    <property type="component" value="Unassembled WGS sequence"/>
</dbReference>
<dbReference type="InParanoid" id="A5DQI1"/>
<dbReference type="VEuPathDB" id="FungiDB:PGUG_05532"/>
<protein>
    <submittedName>
        <fullName evidence="1">Uncharacterized protein</fullName>
    </submittedName>
</protein>
<dbReference type="EMBL" id="CH408161">
    <property type="protein sequence ID" value="EDK41434.2"/>
    <property type="molecule type" value="Genomic_DNA"/>
</dbReference>
<dbReference type="RefSeq" id="XP_001482512.2">
    <property type="nucleotide sequence ID" value="XM_001482462.1"/>
</dbReference>
<dbReference type="AlphaFoldDB" id="A5DQI1"/>
<proteinExistence type="predicted"/>
<organism evidence="1 2">
    <name type="scientific">Meyerozyma guilliermondii (strain ATCC 6260 / CBS 566 / DSM 6381 / JCM 1539 / NBRC 10279 / NRRL Y-324)</name>
    <name type="common">Yeast</name>
    <name type="synonym">Candida guilliermondii</name>
    <dbReference type="NCBI Taxonomy" id="294746"/>
    <lineage>
        <taxon>Eukaryota</taxon>
        <taxon>Fungi</taxon>
        <taxon>Dikarya</taxon>
        <taxon>Ascomycota</taxon>
        <taxon>Saccharomycotina</taxon>
        <taxon>Pichiomycetes</taxon>
        <taxon>Debaryomycetaceae</taxon>
        <taxon>Meyerozyma</taxon>
    </lineage>
</organism>
<accession>A5DQI1</accession>
<gene>
    <name evidence="1" type="ORF">PGUG_05532</name>
</gene>
<evidence type="ECO:0000313" key="2">
    <source>
        <dbReference type="Proteomes" id="UP000001997"/>
    </source>
</evidence>
<name>A5DQI1_PICGU</name>
<sequence>MYVHAKTDGEMQKKKMRLWELHGAINAGLTPILTSPYGTKASEITRFRWCVNPPSNSILVGRCMRLICPDHSHAVRSCRPSSTRARATTTARDAHHATAGTRRWCPSILMDLGVWVGKRLAGFVGVWACGVGPPTLLTNRERQVSIMTDTAAYEYPAIRKSFQRFQIMFACRILIQHRRAI</sequence>
<dbReference type="KEGG" id="pgu:PGUG_05532"/>
<keyword evidence="2" id="KW-1185">Reference proteome</keyword>
<dbReference type="GeneID" id="5124333"/>
<reference evidence="1 2" key="1">
    <citation type="journal article" date="2009" name="Nature">
        <title>Evolution of pathogenicity and sexual reproduction in eight Candida genomes.</title>
        <authorList>
            <person name="Butler G."/>
            <person name="Rasmussen M.D."/>
            <person name="Lin M.F."/>
            <person name="Santos M.A."/>
            <person name="Sakthikumar S."/>
            <person name="Munro C.A."/>
            <person name="Rheinbay E."/>
            <person name="Grabherr M."/>
            <person name="Forche A."/>
            <person name="Reedy J.L."/>
            <person name="Agrafioti I."/>
            <person name="Arnaud M.B."/>
            <person name="Bates S."/>
            <person name="Brown A.J."/>
            <person name="Brunke S."/>
            <person name="Costanzo M.C."/>
            <person name="Fitzpatrick D.A."/>
            <person name="de Groot P.W."/>
            <person name="Harris D."/>
            <person name="Hoyer L.L."/>
            <person name="Hube B."/>
            <person name="Klis F.M."/>
            <person name="Kodira C."/>
            <person name="Lennard N."/>
            <person name="Logue M.E."/>
            <person name="Martin R."/>
            <person name="Neiman A.M."/>
            <person name="Nikolaou E."/>
            <person name="Quail M.A."/>
            <person name="Quinn J."/>
            <person name="Santos M.C."/>
            <person name="Schmitzberger F.F."/>
            <person name="Sherlock G."/>
            <person name="Shah P."/>
            <person name="Silverstein K.A."/>
            <person name="Skrzypek M.S."/>
            <person name="Soll D."/>
            <person name="Staggs R."/>
            <person name="Stansfield I."/>
            <person name="Stumpf M.P."/>
            <person name="Sudbery P.E."/>
            <person name="Srikantha T."/>
            <person name="Zeng Q."/>
            <person name="Berman J."/>
            <person name="Berriman M."/>
            <person name="Heitman J."/>
            <person name="Gow N.A."/>
            <person name="Lorenz M.C."/>
            <person name="Birren B.W."/>
            <person name="Kellis M."/>
            <person name="Cuomo C.A."/>
        </authorList>
    </citation>
    <scope>NUCLEOTIDE SEQUENCE [LARGE SCALE GENOMIC DNA]</scope>
    <source>
        <strain evidence="2">ATCC 6260 / CBS 566 / DSM 6381 / JCM 1539 / NBRC 10279 / NRRL Y-324</strain>
    </source>
</reference>